<dbReference type="GO" id="GO:0001725">
    <property type="term" value="C:stress fiber"/>
    <property type="evidence" value="ECO:0007669"/>
    <property type="project" value="TreeGrafter"/>
</dbReference>
<dbReference type="GO" id="GO:0031941">
    <property type="term" value="C:filamentous actin"/>
    <property type="evidence" value="ECO:0007669"/>
    <property type="project" value="TreeGrafter"/>
</dbReference>
<dbReference type="Pfam" id="PF00595">
    <property type="entry name" value="PDZ"/>
    <property type="match status" value="1"/>
</dbReference>
<proteinExistence type="predicted"/>
<dbReference type="GO" id="GO:0030018">
    <property type="term" value="C:Z disc"/>
    <property type="evidence" value="ECO:0007669"/>
    <property type="project" value="TreeGrafter"/>
</dbReference>
<dbReference type="Pfam" id="PF15936">
    <property type="entry name" value="DUF4749"/>
    <property type="match status" value="1"/>
</dbReference>
<dbReference type="OrthoDB" id="44841at2759"/>
<protein>
    <recommendedName>
        <fullName evidence="4">PDZ domain-containing protein</fullName>
    </recommendedName>
</protein>
<dbReference type="SUPFAM" id="SSF50156">
    <property type="entry name" value="PDZ domain-like"/>
    <property type="match status" value="1"/>
</dbReference>
<evidence type="ECO:0000313" key="5">
    <source>
        <dbReference type="EMBL" id="CAF0858417.1"/>
    </source>
</evidence>
<accession>A0A813WNJ5</accession>
<evidence type="ECO:0000256" key="2">
    <source>
        <dbReference type="ARBA" id="ARBA00022490"/>
    </source>
</evidence>
<dbReference type="SMART" id="SM00735">
    <property type="entry name" value="ZM"/>
    <property type="match status" value="1"/>
</dbReference>
<comment type="subcellular location">
    <subcellularLocation>
        <location evidence="1">Cytoplasm</location>
    </subcellularLocation>
</comment>
<keyword evidence="3" id="KW-0862">Zinc</keyword>
<evidence type="ECO:0000313" key="7">
    <source>
        <dbReference type="Proteomes" id="UP000663832"/>
    </source>
</evidence>
<evidence type="ECO:0000259" key="4">
    <source>
        <dbReference type="PROSITE" id="PS50106"/>
    </source>
</evidence>
<dbReference type="InterPro" id="IPR050604">
    <property type="entry name" value="PDZ-LIM_domain"/>
</dbReference>
<dbReference type="PROSITE" id="PS50106">
    <property type="entry name" value="PDZ"/>
    <property type="match status" value="1"/>
</dbReference>
<dbReference type="InterPro" id="IPR006643">
    <property type="entry name" value="Zasp-like_motif"/>
</dbReference>
<name>A0A813WNJ5_9BILA</name>
<dbReference type="Gene3D" id="2.30.42.10">
    <property type="match status" value="1"/>
</dbReference>
<evidence type="ECO:0000256" key="1">
    <source>
        <dbReference type="ARBA" id="ARBA00004496"/>
    </source>
</evidence>
<dbReference type="SMART" id="SM00228">
    <property type="entry name" value="PDZ"/>
    <property type="match status" value="1"/>
</dbReference>
<dbReference type="InterPro" id="IPR001478">
    <property type="entry name" value="PDZ"/>
</dbReference>
<sequence>MSSFITIYLKRETTDQSWGFCLQGGSNYSIPLSIQLVNPNTLAYRNGLNTGDYVISINGRNVTNVTYEEAKMEITRSGNELEITIIKPAINQQSVRAARSLSYTKVGSVHPKSVSQIIKPHFSNGSNREITSWNARNGAKIISQVVQSNNCRSNNYIQKTVGPLRSRVPSYESLAAYNRDSYQQEIWKPNTYHDNSQVPGRHIGTAVYHAQYNSPIGLYSDDKVLEAFKAQTRDLFDKIKGNNSVQSSVNNNNETFYNQLSPTYQAVMNNEQRKSIHYSLKGKFSGSLQSLKQDIYSVQNIRNSIYDQQQL</sequence>
<gene>
    <name evidence="5" type="ORF">BJG266_LOCUS8243</name>
    <name evidence="6" type="ORF">QVE165_LOCUS42246</name>
</gene>
<keyword evidence="3" id="KW-0440">LIM domain</keyword>
<dbReference type="InterPro" id="IPR031847">
    <property type="entry name" value="PDLI1-4/Zasp-like_mid"/>
</dbReference>
<dbReference type="GO" id="GO:0061061">
    <property type="term" value="P:muscle structure development"/>
    <property type="evidence" value="ECO:0007669"/>
    <property type="project" value="TreeGrafter"/>
</dbReference>
<dbReference type="InterPro" id="IPR036034">
    <property type="entry name" value="PDZ_sf"/>
</dbReference>
<dbReference type="Proteomes" id="UP000663877">
    <property type="component" value="Unassembled WGS sequence"/>
</dbReference>
<evidence type="ECO:0000313" key="8">
    <source>
        <dbReference type="Proteomes" id="UP000663877"/>
    </source>
</evidence>
<dbReference type="EMBL" id="CAJNOM010000517">
    <property type="protein sequence ID" value="CAF1481223.1"/>
    <property type="molecule type" value="Genomic_DNA"/>
</dbReference>
<keyword evidence="7" id="KW-1185">Reference proteome</keyword>
<dbReference type="EMBL" id="CAJNOI010000025">
    <property type="protein sequence ID" value="CAF0858417.1"/>
    <property type="molecule type" value="Genomic_DNA"/>
</dbReference>
<dbReference type="PANTHER" id="PTHR24214">
    <property type="entry name" value="PDZ AND LIM DOMAIN PROTEIN ZASP"/>
    <property type="match status" value="1"/>
</dbReference>
<reference evidence="5" key="1">
    <citation type="submission" date="2021-02" db="EMBL/GenBank/DDBJ databases">
        <authorList>
            <person name="Nowell W R."/>
        </authorList>
    </citation>
    <scope>NUCLEOTIDE SEQUENCE</scope>
</reference>
<dbReference type="AlphaFoldDB" id="A0A813WNJ5"/>
<keyword evidence="3" id="KW-0479">Metal-binding</keyword>
<dbReference type="Proteomes" id="UP000663832">
    <property type="component" value="Unassembled WGS sequence"/>
</dbReference>
<dbReference type="GO" id="GO:0030036">
    <property type="term" value="P:actin cytoskeleton organization"/>
    <property type="evidence" value="ECO:0007669"/>
    <property type="project" value="TreeGrafter"/>
</dbReference>
<evidence type="ECO:0000313" key="6">
    <source>
        <dbReference type="EMBL" id="CAF1481223.1"/>
    </source>
</evidence>
<dbReference type="PANTHER" id="PTHR24214:SF38">
    <property type="entry name" value="PDZ AND LIM DOMAIN PROTEIN ZASP-RELATED"/>
    <property type="match status" value="1"/>
</dbReference>
<keyword evidence="2" id="KW-0963">Cytoplasm</keyword>
<evidence type="ECO:0000256" key="3">
    <source>
        <dbReference type="ARBA" id="ARBA00023038"/>
    </source>
</evidence>
<organism evidence="5 8">
    <name type="scientific">Adineta steineri</name>
    <dbReference type="NCBI Taxonomy" id="433720"/>
    <lineage>
        <taxon>Eukaryota</taxon>
        <taxon>Metazoa</taxon>
        <taxon>Spiralia</taxon>
        <taxon>Gnathifera</taxon>
        <taxon>Rotifera</taxon>
        <taxon>Eurotatoria</taxon>
        <taxon>Bdelloidea</taxon>
        <taxon>Adinetida</taxon>
        <taxon>Adinetidae</taxon>
        <taxon>Adineta</taxon>
    </lineage>
</organism>
<dbReference type="GO" id="GO:0005912">
    <property type="term" value="C:adherens junction"/>
    <property type="evidence" value="ECO:0007669"/>
    <property type="project" value="TreeGrafter"/>
</dbReference>
<feature type="domain" description="PDZ" evidence="4">
    <location>
        <begin position="6"/>
        <end position="89"/>
    </location>
</feature>
<dbReference type="CDD" id="cd23068">
    <property type="entry name" value="PDZ_ZASP52-like"/>
    <property type="match status" value="1"/>
</dbReference>
<dbReference type="GO" id="GO:0051371">
    <property type="term" value="F:muscle alpha-actinin binding"/>
    <property type="evidence" value="ECO:0007669"/>
    <property type="project" value="TreeGrafter"/>
</dbReference>
<dbReference type="GO" id="GO:0003779">
    <property type="term" value="F:actin binding"/>
    <property type="evidence" value="ECO:0007669"/>
    <property type="project" value="TreeGrafter"/>
</dbReference>
<comment type="caution">
    <text evidence="5">The sequence shown here is derived from an EMBL/GenBank/DDBJ whole genome shotgun (WGS) entry which is preliminary data.</text>
</comment>